<name>A0AAD1XYZ5_EUPCR</name>
<evidence type="ECO:0000313" key="2">
    <source>
        <dbReference type="EMBL" id="CAI2381256.1"/>
    </source>
</evidence>
<accession>A0AAD1XYZ5</accession>
<organism evidence="2 3">
    <name type="scientific">Euplotes crassus</name>
    <dbReference type="NCBI Taxonomy" id="5936"/>
    <lineage>
        <taxon>Eukaryota</taxon>
        <taxon>Sar</taxon>
        <taxon>Alveolata</taxon>
        <taxon>Ciliophora</taxon>
        <taxon>Intramacronucleata</taxon>
        <taxon>Spirotrichea</taxon>
        <taxon>Hypotrichia</taxon>
        <taxon>Euplotida</taxon>
        <taxon>Euplotidae</taxon>
        <taxon>Moneuplotes</taxon>
    </lineage>
</organism>
<feature type="region of interest" description="Disordered" evidence="1">
    <location>
        <begin position="107"/>
        <end position="145"/>
    </location>
</feature>
<keyword evidence="3" id="KW-1185">Reference proteome</keyword>
<proteinExistence type="predicted"/>
<reference evidence="2" key="1">
    <citation type="submission" date="2023-07" db="EMBL/GenBank/DDBJ databases">
        <authorList>
            <consortium name="AG Swart"/>
            <person name="Singh M."/>
            <person name="Singh A."/>
            <person name="Seah K."/>
            <person name="Emmerich C."/>
        </authorList>
    </citation>
    <scope>NUCLEOTIDE SEQUENCE</scope>
    <source>
        <strain evidence="2">DP1</strain>
    </source>
</reference>
<protein>
    <submittedName>
        <fullName evidence="2">Uncharacterized protein</fullName>
    </submittedName>
</protein>
<comment type="caution">
    <text evidence="2">The sequence shown here is derived from an EMBL/GenBank/DDBJ whole genome shotgun (WGS) entry which is preliminary data.</text>
</comment>
<evidence type="ECO:0000313" key="3">
    <source>
        <dbReference type="Proteomes" id="UP001295684"/>
    </source>
</evidence>
<sequence>MVLIVVLVIFLALCGLGVIGWKCYKVKSRTTGLFGGKGKNQNCNDNIAKNSRKNGFQLKDDEIFVIEDESNITVEVNNNPDKVPPMEMAIKKIELMKNALFKSQMFSLPKSTDEDDEEKSDNNASQLQAEGPGPDDMLATERDAI</sequence>
<dbReference type="Proteomes" id="UP001295684">
    <property type="component" value="Unassembled WGS sequence"/>
</dbReference>
<gene>
    <name evidence="2" type="ORF">ECRASSUSDP1_LOCUS22707</name>
</gene>
<dbReference type="EMBL" id="CAMPGE010023301">
    <property type="protein sequence ID" value="CAI2381256.1"/>
    <property type="molecule type" value="Genomic_DNA"/>
</dbReference>
<evidence type="ECO:0000256" key="1">
    <source>
        <dbReference type="SAM" id="MobiDB-lite"/>
    </source>
</evidence>
<dbReference type="AlphaFoldDB" id="A0AAD1XYZ5"/>